<dbReference type="AlphaFoldDB" id="A0AAV4PX46"/>
<dbReference type="Proteomes" id="UP001054945">
    <property type="component" value="Unassembled WGS sequence"/>
</dbReference>
<sequence>MRWRTEGGAEGRDERKWLFSYPVIRFWEWNTSGCSGAPHLTNLLLSTAPSSVREPRFAERTPSLKTLLLYGQVPDQESSLSVDGFDSVKQKLEMVGSVDWIDWLMKNYCVESF</sequence>
<dbReference type="EMBL" id="BPLR01005093">
    <property type="protein sequence ID" value="GIX99747.1"/>
    <property type="molecule type" value="Genomic_DNA"/>
</dbReference>
<accession>A0AAV4PX46</accession>
<name>A0AAV4PX46_CAEEX</name>
<reference evidence="1 2" key="1">
    <citation type="submission" date="2021-06" db="EMBL/GenBank/DDBJ databases">
        <title>Caerostris extrusa draft genome.</title>
        <authorList>
            <person name="Kono N."/>
            <person name="Arakawa K."/>
        </authorList>
    </citation>
    <scope>NUCLEOTIDE SEQUENCE [LARGE SCALE GENOMIC DNA]</scope>
</reference>
<evidence type="ECO:0000313" key="1">
    <source>
        <dbReference type="EMBL" id="GIX99747.1"/>
    </source>
</evidence>
<gene>
    <name evidence="1" type="ORF">CEXT_189021</name>
</gene>
<proteinExistence type="predicted"/>
<evidence type="ECO:0000313" key="2">
    <source>
        <dbReference type="Proteomes" id="UP001054945"/>
    </source>
</evidence>
<keyword evidence="2" id="KW-1185">Reference proteome</keyword>
<comment type="caution">
    <text evidence="1">The sequence shown here is derived from an EMBL/GenBank/DDBJ whole genome shotgun (WGS) entry which is preliminary data.</text>
</comment>
<organism evidence="1 2">
    <name type="scientific">Caerostris extrusa</name>
    <name type="common">Bark spider</name>
    <name type="synonym">Caerostris bankana</name>
    <dbReference type="NCBI Taxonomy" id="172846"/>
    <lineage>
        <taxon>Eukaryota</taxon>
        <taxon>Metazoa</taxon>
        <taxon>Ecdysozoa</taxon>
        <taxon>Arthropoda</taxon>
        <taxon>Chelicerata</taxon>
        <taxon>Arachnida</taxon>
        <taxon>Araneae</taxon>
        <taxon>Araneomorphae</taxon>
        <taxon>Entelegynae</taxon>
        <taxon>Araneoidea</taxon>
        <taxon>Araneidae</taxon>
        <taxon>Caerostris</taxon>
    </lineage>
</organism>
<protein>
    <submittedName>
        <fullName evidence="1">Uncharacterized protein</fullName>
    </submittedName>
</protein>